<dbReference type="SUPFAM" id="SSF49879">
    <property type="entry name" value="SMAD/FHA domain"/>
    <property type="match status" value="1"/>
</dbReference>
<dbReference type="PANTHER" id="PTHR24567:SF68">
    <property type="entry name" value="DNA-BINDING TRANSCRIPTIONAL DUAL REGULATOR CRP"/>
    <property type="match status" value="1"/>
</dbReference>
<dbReference type="AlphaFoldDB" id="A0A7R6SZ76"/>
<dbReference type="KEGG" id="thyd:TTHT_0993"/>
<dbReference type="SUPFAM" id="SSF51206">
    <property type="entry name" value="cAMP-binding domain-like"/>
    <property type="match status" value="1"/>
</dbReference>
<evidence type="ECO:0000313" key="4">
    <source>
        <dbReference type="Proteomes" id="UP000595564"/>
    </source>
</evidence>
<evidence type="ECO:0008006" key="5">
    <source>
        <dbReference type="Google" id="ProtNLM"/>
    </source>
</evidence>
<organism evidence="3 4">
    <name type="scientific">Thermotomaculum hydrothermale</name>
    <dbReference type="NCBI Taxonomy" id="981385"/>
    <lineage>
        <taxon>Bacteria</taxon>
        <taxon>Pseudomonadati</taxon>
        <taxon>Acidobacteriota</taxon>
        <taxon>Holophagae</taxon>
        <taxon>Thermotomaculales</taxon>
        <taxon>Thermotomaculaceae</taxon>
        <taxon>Thermotomaculum</taxon>
    </lineage>
</organism>
<dbReference type="PROSITE" id="PS50042">
    <property type="entry name" value="CNMP_BINDING_3"/>
    <property type="match status" value="1"/>
</dbReference>
<feature type="domain" description="FHA" evidence="1">
    <location>
        <begin position="158"/>
        <end position="217"/>
    </location>
</feature>
<reference evidence="3 4" key="1">
    <citation type="journal article" date="2012" name="Extremophiles">
        <title>Thermotomaculum hydrothermale gen. nov., sp. nov., a novel heterotrophic thermophile within the phylum Acidobacteria from a deep-sea hydrothermal vent chimney in the Southern Okinawa Trough.</title>
        <authorList>
            <person name="Izumi H."/>
            <person name="Nunoura T."/>
            <person name="Miyazaki M."/>
            <person name="Mino S."/>
            <person name="Toki T."/>
            <person name="Takai K."/>
            <person name="Sako Y."/>
            <person name="Sawabe T."/>
            <person name="Nakagawa S."/>
        </authorList>
    </citation>
    <scope>NUCLEOTIDE SEQUENCE [LARGE SCALE GENOMIC DNA]</scope>
    <source>
        <strain evidence="3 4">AC55</strain>
    </source>
</reference>
<dbReference type="InterPro" id="IPR008984">
    <property type="entry name" value="SMAD_FHA_dom_sf"/>
</dbReference>
<dbReference type="CDD" id="cd00038">
    <property type="entry name" value="CAP_ED"/>
    <property type="match status" value="1"/>
</dbReference>
<dbReference type="Gene3D" id="2.60.200.20">
    <property type="match status" value="1"/>
</dbReference>
<dbReference type="PANTHER" id="PTHR24567">
    <property type="entry name" value="CRP FAMILY TRANSCRIPTIONAL REGULATORY PROTEIN"/>
    <property type="match status" value="1"/>
</dbReference>
<dbReference type="CDD" id="cd00060">
    <property type="entry name" value="FHA"/>
    <property type="match status" value="1"/>
</dbReference>
<sequence>MGNFDFKNLIVTFDKGEYIYRENDNASTMFIIHQGKVKLYKKSESGEEFVLGEFGKGDFFGEMAVLGEDKRTENALAIEPVKVIVISKPVFIKLLKNNAEVAVRMIRKFSEKLKDANKMIDALLKQKQLSFDSSKLEHYAYLELIDSGEKIPLTSNNVVIGRYDPIIGIYPDIDISPYDPQKTVSRKHAVITREGNGTYIEEQIGVINGTFLNGEKIKSGQKYKLKNGDKIYFGLVGCYYKER</sequence>
<feature type="domain" description="Cyclic nucleotide-binding" evidence="2">
    <location>
        <begin position="11"/>
        <end position="112"/>
    </location>
</feature>
<dbReference type="InterPro" id="IPR014710">
    <property type="entry name" value="RmlC-like_jellyroll"/>
</dbReference>
<keyword evidence="4" id="KW-1185">Reference proteome</keyword>
<dbReference type="Gene3D" id="2.60.120.10">
    <property type="entry name" value="Jelly Rolls"/>
    <property type="match status" value="1"/>
</dbReference>
<gene>
    <name evidence="3" type="ORF">TTHT_0993</name>
</gene>
<dbReference type="InterPro" id="IPR018490">
    <property type="entry name" value="cNMP-bd_dom_sf"/>
</dbReference>
<evidence type="ECO:0000313" key="3">
    <source>
        <dbReference type="EMBL" id="BBB32535.1"/>
    </source>
</evidence>
<proteinExistence type="predicted"/>
<dbReference type="PROSITE" id="PS50006">
    <property type="entry name" value="FHA_DOMAIN"/>
    <property type="match status" value="1"/>
</dbReference>
<dbReference type="InterPro" id="IPR050397">
    <property type="entry name" value="Env_Response_Regulators"/>
</dbReference>
<dbReference type="GO" id="GO:0005829">
    <property type="term" value="C:cytosol"/>
    <property type="evidence" value="ECO:0007669"/>
    <property type="project" value="TreeGrafter"/>
</dbReference>
<dbReference type="Pfam" id="PF00027">
    <property type="entry name" value="cNMP_binding"/>
    <property type="match status" value="1"/>
</dbReference>
<evidence type="ECO:0000259" key="2">
    <source>
        <dbReference type="PROSITE" id="PS50042"/>
    </source>
</evidence>
<dbReference type="RefSeq" id="WP_201328888.1">
    <property type="nucleotide sequence ID" value="NZ_AP017470.1"/>
</dbReference>
<accession>A0A7R6SZ76</accession>
<evidence type="ECO:0000259" key="1">
    <source>
        <dbReference type="PROSITE" id="PS50006"/>
    </source>
</evidence>
<dbReference type="SMART" id="SM00240">
    <property type="entry name" value="FHA"/>
    <property type="match status" value="1"/>
</dbReference>
<dbReference type="Pfam" id="PF00498">
    <property type="entry name" value="FHA"/>
    <property type="match status" value="1"/>
</dbReference>
<dbReference type="SMART" id="SM00100">
    <property type="entry name" value="cNMP"/>
    <property type="match status" value="1"/>
</dbReference>
<dbReference type="InterPro" id="IPR000253">
    <property type="entry name" value="FHA_dom"/>
</dbReference>
<dbReference type="InterPro" id="IPR000595">
    <property type="entry name" value="cNMP-bd_dom"/>
</dbReference>
<dbReference type="GO" id="GO:0003700">
    <property type="term" value="F:DNA-binding transcription factor activity"/>
    <property type="evidence" value="ECO:0007669"/>
    <property type="project" value="TreeGrafter"/>
</dbReference>
<dbReference type="Proteomes" id="UP000595564">
    <property type="component" value="Chromosome"/>
</dbReference>
<protein>
    <recommendedName>
        <fullName evidence="5">Transcriptional regulator, Crp/Fnr family</fullName>
    </recommendedName>
</protein>
<dbReference type="EMBL" id="AP017470">
    <property type="protein sequence ID" value="BBB32535.1"/>
    <property type="molecule type" value="Genomic_DNA"/>
</dbReference>
<name>A0A7R6SZ76_9BACT</name>